<dbReference type="RefSeq" id="WP_010746963.1">
    <property type="nucleotide sequence ID" value="NZ_BAAAXM010000064.1"/>
</dbReference>
<evidence type="ECO:0000313" key="2">
    <source>
        <dbReference type="Proteomes" id="UP001249240"/>
    </source>
</evidence>
<gene>
    <name evidence="1" type="ORF">P7D78_03250</name>
</gene>
<dbReference type="EMBL" id="JARPXM010000002">
    <property type="protein sequence ID" value="MDT2537129.1"/>
    <property type="molecule type" value="Genomic_DNA"/>
</dbReference>
<organism evidence="1 2">
    <name type="scientific">Enterococcus raffinosus</name>
    <dbReference type="NCBI Taxonomy" id="71452"/>
    <lineage>
        <taxon>Bacteria</taxon>
        <taxon>Bacillati</taxon>
        <taxon>Bacillota</taxon>
        <taxon>Bacilli</taxon>
        <taxon>Lactobacillales</taxon>
        <taxon>Enterococcaceae</taxon>
        <taxon>Enterococcus</taxon>
    </lineage>
</organism>
<comment type="caution">
    <text evidence="1">The sequence shown here is derived from an EMBL/GenBank/DDBJ whole genome shotgun (WGS) entry which is preliminary data.</text>
</comment>
<accession>A0AAW8STN7</accession>
<dbReference type="AlphaFoldDB" id="A0AAW8STN7"/>
<evidence type="ECO:0000313" key="1">
    <source>
        <dbReference type="EMBL" id="MDT2537129.1"/>
    </source>
</evidence>
<proteinExistence type="predicted"/>
<protein>
    <submittedName>
        <fullName evidence="1">Uncharacterized protein</fullName>
    </submittedName>
</protein>
<reference evidence="1" key="1">
    <citation type="submission" date="2023-03" db="EMBL/GenBank/DDBJ databases">
        <authorList>
            <person name="Shen W."/>
            <person name="Cai J."/>
        </authorList>
    </citation>
    <scope>NUCLEOTIDE SEQUENCE</scope>
    <source>
        <strain evidence="1">B646-2</strain>
    </source>
</reference>
<name>A0AAW8STN7_9ENTE</name>
<dbReference type="Proteomes" id="UP001249240">
    <property type="component" value="Unassembled WGS sequence"/>
</dbReference>
<sequence>MENLVYHHLPEHESQLIEEYAELLVTAKLNAIQSKSDQDDCHLLSHQS</sequence>